<dbReference type="SUPFAM" id="SSF53056">
    <property type="entry name" value="beta-carbonic anhydrase, cab"/>
    <property type="match status" value="1"/>
</dbReference>
<reference evidence="9 10" key="1">
    <citation type="journal article" date="2014" name="World J. Microbiol. Biotechnol.">
        <title>Biodiversity and physiological characteristics of Antarctic and Arctic lichens-associated bacteria.</title>
        <authorList>
            <person name="Lee Y.M."/>
            <person name="Kim E.H."/>
            <person name="Lee H.K."/>
            <person name="Hong S.G."/>
        </authorList>
    </citation>
    <scope>NUCLEOTIDE SEQUENCE [LARGE SCALE GENOMIC DNA]</scope>
    <source>
        <strain evidence="9 10">PAMC 26569</strain>
    </source>
</reference>
<dbReference type="SMART" id="SM00947">
    <property type="entry name" value="Pro_CA"/>
    <property type="match status" value="1"/>
</dbReference>
<organism evidence="9 10">
    <name type="scientific">Lichenicola cladoniae</name>
    <dbReference type="NCBI Taxonomy" id="1484109"/>
    <lineage>
        <taxon>Bacteria</taxon>
        <taxon>Pseudomonadati</taxon>
        <taxon>Pseudomonadota</taxon>
        <taxon>Alphaproteobacteria</taxon>
        <taxon>Acetobacterales</taxon>
        <taxon>Acetobacteraceae</taxon>
        <taxon>Lichenicola</taxon>
    </lineage>
</organism>
<accession>A0A6M8H9G7</accession>
<dbReference type="KEGG" id="lck:HN018_02520"/>
<evidence type="ECO:0000256" key="7">
    <source>
        <dbReference type="PIRSR" id="PIRSR601765-1"/>
    </source>
</evidence>
<evidence type="ECO:0000313" key="9">
    <source>
        <dbReference type="EMBL" id="QKE89073.1"/>
    </source>
</evidence>
<evidence type="ECO:0000256" key="5">
    <source>
        <dbReference type="ARBA" id="ARBA00023239"/>
    </source>
</evidence>
<dbReference type="Gene3D" id="3.40.1050.10">
    <property type="entry name" value="Carbonic anhydrase"/>
    <property type="match status" value="1"/>
</dbReference>
<comment type="similarity">
    <text evidence="1 8">Belongs to the beta-class carbonic anhydrase family.</text>
</comment>
<dbReference type="InterPro" id="IPR036874">
    <property type="entry name" value="Carbonic_anhydrase_sf"/>
</dbReference>
<evidence type="ECO:0000256" key="3">
    <source>
        <dbReference type="ARBA" id="ARBA00022723"/>
    </source>
</evidence>
<protein>
    <recommendedName>
        <fullName evidence="2 8">Carbonic anhydrase</fullName>
        <ecNumber evidence="2 8">4.2.1.1</ecNumber>
    </recommendedName>
    <alternativeName>
        <fullName evidence="8">Carbonate dehydratase</fullName>
    </alternativeName>
</protein>
<comment type="function">
    <text evidence="8">Reversible hydration of carbon dioxide.</text>
</comment>
<keyword evidence="5 8" id="KW-0456">Lyase</keyword>
<proteinExistence type="inferred from homology"/>
<comment type="cofactor">
    <cofactor evidence="7">
        <name>Zn(2+)</name>
        <dbReference type="ChEBI" id="CHEBI:29105"/>
    </cofactor>
    <text evidence="7">Binds 1 zinc ion per subunit.</text>
</comment>
<feature type="binding site" evidence="7">
    <location>
        <position position="103"/>
    </location>
    <ligand>
        <name>Zn(2+)</name>
        <dbReference type="ChEBI" id="CHEBI:29105"/>
    </ligand>
</feature>
<evidence type="ECO:0000256" key="1">
    <source>
        <dbReference type="ARBA" id="ARBA00006217"/>
    </source>
</evidence>
<sequence>MDDRFFTGMARFRSDVFPKQMPLYRQLVRDGQQPKALVISCGDSRVIPELIMQCGPGELFVCRNAGNIVPPGEQATGGVSATIEYAVMALDVRDIVICGHSDCGAMKGLLHPEQLEAMPNVKTWLRHSHAAVSVFAEMHAGQNLSPAEASRAMAQENVIAQLQNLRTHPCVAARLANRRLRLHGWFFDLETGLMHALDGESGEFWPIDDDETMPIAVPGRSGGSVIPLGAGIMQQPAR</sequence>
<dbReference type="PANTHER" id="PTHR11002">
    <property type="entry name" value="CARBONIC ANHYDRASE"/>
    <property type="match status" value="1"/>
</dbReference>
<gene>
    <name evidence="9" type="ORF">HN018_02520</name>
</gene>
<dbReference type="InterPro" id="IPR001765">
    <property type="entry name" value="Carbonic_anhydrase"/>
</dbReference>
<feature type="binding site" evidence="7">
    <location>
        <position position="43"/>
    </location>
    <ligand>
        <name>Zn(2+)</name>
        <dbReference type="ChEBI" id="CHEBI:29105"/>
    </ligand>
</feature>
<dbReference type="InterPro" id="IPR045066">
    <property type="entry name" value="Beta_CA_cladeB"/>
</dbReference>
<dbReference type="AlphaFoldDB" id="A0A6M8H9G7"/>
<evidence type="ECO:0000256" key="8">
    <source>
        <dbReference type="RuleBase" id="RU003956"/>
    </source>
</evidence>
<feature type="binding site" evidence="7">
    <location>
        <position position="100"/>
    </location>
    <ligand>
        <name>Zn(2+)</name>
        <dbReference type="ChEBI" id="CHEBI:29105"/>
    </ligand>
</feature>
<dbReference type="GO" id="GO:0004089">
    <property type="term" value="F:carbonate dehydratase activity"/>
    <property type="evidence" value="ECO:0007669"/>
    <property type="project" value="UniProtKB-UniRule"/>
</dbReference>
<evidence type="ECO:0000256" key="6">
    <source>
        <dbReference type="ARBA" id="ARBA00048348"/>
    </source>
</evidence>
<dbReference type="PROSITE" id="PS00705">
    <property type="entry name" value="PROK_CO2_ANHYDRASE_2"/>
    <property type="match status" value="1"/>
</dbReference>
<comment type="catalytic activity">
    <reaction evidence="6 8">
        <text>hydrogencarbonate + H(+) = CO2 + H2O</text>
        <dbReference type="Rhea" id="RHEA:10748"/>
        <dbReference type="ChEBI" id="CHEBI:15377"/>
        <dbReference type="ChEBI" id="CHEBI:15378"/>
        <dbReference type="ChEBI" id="CHEBI:16526"/>
        <dbReference type="ChEBI" id="CHEBI:17544"/>
        <dbReference type="EC" id="4.2.1.1"/>
    </reaction>
</comment>
<keyword evidence="4 7" id="KW-0862">Zinc</keyword>
<evidence type="ECO:0000256" key="4">
    <source>
        <dbReference type="ARBA" id="ARBA00022833"/>
    </source>
</evidence>
<dbReference type="EC" id="4.2.1.1" evidence="2 8"/>
<feature type="binding site" evidence="7">
    <location>
        <position position="41"/>
    </location>
    <ligand>
        <name>Zn(2+)</name>
        <dbReference type="ChEBI" id="CHEBI:29105"/>
    </ligand>
</feature>
<evidence type="ECO:0000256" key="2">
    <source>
        <dbReference type="ARBA" id="ARBA00012925"/>
    </source>
</evidence>
<dbReference type="Proteomes" id="UP000500767">
    <property type="component" value="Chromosome"/>
</dbReference>
<dbReference type="InterPro" id="IPR015892">
    <property type="entry name" value="Carbonic_anhydrase_CS"/>
</dbReference>
<dbReference type="GO" id="GO:0015976">
    <property type="term" value="P:carbon utilization"/>
    <property type="evidence" value="ECO:0007669"/>
    <property type="project" value="InterPro"/>
</dbReference>
<dbReference type="EMBL" id="CP053708">
    <property type="protein sequence ID" value="QKE89073.1"/>
    <property type="molecule type" value="Genomic_DNA"/>
</dbReference>
<dbReference type="RefSeq" id="WP_171836800.1">
    <property type="nucleotide sequence ID" value="NZ_CP053708.1"/>
</dbReference>
<name>A0A6M8H9G7_9PROT</name>
<dbReference type="Pfam" id="PF00484">
    <property type="entry name" value="Pro_CA"/>
    <property type="match status" value="1"/>
</dbReference>
<keyword evidence="3 7" id="KW-0479">Metal-binding</keyword>
<evidence type="ECO:0000313" key="10">
    <source>
        <dbReference type="Proteomes" id="UP000500767"/>
    </source>
</evidence>
<dbReference type="PANTHER" id="PTHR11002:SF76">
    <property type="entry name" value="CARBONIC ANHYDRASE"/>
    <property type="match status" value="1"/>
</dbReference>
<dbReference type="GO" id="GO:0008270">
    <property type="term" value="F:zinc ion binding"/>
    <property type="evidence" value="ECO:0007669"/>
    <property type="project" value="UniProtKB-UniRule"/>
</dbReference>
<keyword evidence="10" id="KW-1185">Reference proteome</keyword>
<dbReference type="CDD" id="cd00884">
    <property type="entry name" value="beta_CA_cladeB"/>
    <property type="match status" value="1"/>
</dbReference>